<dbReference type="EMBL" id="JOOZ01000118">
    <property type="protein sequence ID" value="OUL64745.1"/>
    <property type="molecule type" value="Genomic_DNA"/>
</dbReference>
<organism evidence="1 2">
    <name type="scientific">Acetobacter senegalensis</name>
    <dbReference type="NCBI Taxonomy" id="446692"/>
    <lineage>
        <taxon>Bacteria</taxon>
        <taxon>Pseudomonadati</taxon>
        <taxon>Pseudomonadota</taxon>
        <taxon>Alphaproteobacteria</taxon>
        <taxon>Acetobacterales</taxon>
        <taxon>Acetobacteraceae</taxon>
        <taxon>Acetobacter</taxon>
    </lineage>
</organism>
<accession>A0A252EE76</accession>
<proteinExistence type="predicted"/>
<name>A0A252EE76_9PROT</name>
<reference evidence="1 2" key="1">
    <citation type="submission" date="2014-06" db="EMBL/GenBank/DDBJ databases">
        <authorList>
            <person name="Ju J."/>
            <person name="Zhang J."/>
        </authorList>
    </citation>
    <scope>NUCLEOTIDE SEQUENCE [LARGE SCALE GENOMIC DNA]</scope>
    <source>
        <strain evidence="1">DmL_050</strain>
    </source>
</reference>
<dbReference type="AlphaFoldDB" id="A0A252EE76"/>
<protein>
    <submittedName>
        <fullName evidence="1">Uncharacterized protein</fullName>
    </submittedName>
</protein>
<dbReference type="Proteomes" id="UP000195072">
    <property type="component" value="Unassembled WGS sequence"/>
</dbReference>
<comment type="caution">
    <text evidence="1">The sequence shown here is derived from an EMBL/GenBank/DDBJ whole genome shotgun (WGS) entry which is preliminary data.</text>
</comment>
<sequence length="75" mass="8751">MTKQNYIDYRKKYEELLEKMEVIRDIGEDPFMPNLSYQLTAAQLEATLQVKQSIDDMRTALQQLIRMQATGAKVP</sequence>
<gene>
    <name evidence="1" type="ORF">HK16_01990</name>
</gene>
<evidence type="ECO:0000313" key="1">
    <source>
        <dbReference type="EMBL" id="OUL64745.1"/>
    </source>
</evidence>
<evidence type="ECO:0000313" key="2">
    <source>
        <dbReference type="Proteomes" id="UP000195072"/>
    </source>
</evidence>